<dbReference type="VEuPathDB" id="FungiDB:PDIP_70640"/>
<dbReference type="EMBL" id="AKCU01000449">
    <property type="protein sequence ID" value="EKV07888.1"/>
    <property type="molecule type" value="Genomic_DNA"/>
</dbReference>
<evidence type="ECO:0000313" key="1">
    <source>
        <dbReference type="EMBL" id="EKV07888.1"/>
    </source>
</evidence>
<comment type="caution">
    <text evidence="1">The sequence shown here is derived from an EMBL/GenBank/DDBJ whole genome shotgun (WGS) entry which is preliminary data.</text>
</comment>
<dbReference type="KEGG" id="pdp:PDIP_70640"/>
<dbReference type="AlphaFoldDB" id="K9FZ23"/>
<dbReference type="Proteomes" id="UP000009886">
    <property type="component" value="Unassembled WGS sequence"/>
</dbReference>
<protein>
    <submittedName>
        <fullName evidence="1">Uncharacterized protein</fullName>
    </submittedName>
</protein>
<sequence length="36" mass="4173">MKPFFHICKSVEYNSVGVMGPYRMGVPLRVVFELQI</sequence>
<proteinExistence type="predicted"/>
<evidence type="ECO:0000313" key="2">
    <source>
        <dbReference type="Proteomes" id="UP000009886"/>
    </source>
</evidence>
<dbReference type="HOGENOM" id="CLU_3359890_0_0_1"/>
<organism evidence="1 2">
    <name type="scientific">Penicillium digitatum (strain Pd1 / CECT 20795)</name>
    <name type="common">Green mold</name>
    <dbReference type="NCBI Taxonomy" id="1170230"/>
    <lineage>
        <taxon>Eukaryota</taxon>
        <taxon>Fungi</taxon>
        <taxon>Dikarya</taxon>
        <taxon>Ascomycota</taxon>
        <taxon>Pezizomycotina</taxon>
        <taxon>Eurotiomycetes</taxon>
        <taxon>Eurotiomycetidae</taxon>
        <taxon>Eurotiales</taxon>
        <taxon>Aspergillaceae</taxon>
        <taxon>Penicillium</taxon>
    </lineage>
</organism>
<reference evidence="2" key="1">
    <citation type="journal article" date="2012" name="BMC Genomics">
        <title>Genome sequence of the necrotrophic fungus Penicillium digitatum, the main postharvest pathogen of citrus.</title>
        <authorList>
            <person name="Marcet-Houben M."/>
            <person name="Ballester A.-R."/>
            <person name="de la Fuente B."/>
            <person name="Harries E."/>
            <person name="Marcos J.F."/>
            <person name="Gonzalez-Candelas L."/>
            <person name="Gabaldon T."/>
        </authorList>
    </citation>
    <scope>NUCLEOTIDE SEQUENCE [LARGE SCALE GENOMIC DNA]</scope>
    <source>
        <strain evidence="2">Pd1 / CECT 20795</strain>
    </source>
</reference>
<gene>
    <name evidence="1" type="ORF">PDIP_70640</name>
</gene>
<accession>K9FZ23</accession>
<dbReference type="OrthoDB" id="4314040at2759"/>
<name>K9FZ23_PEND1</name>